<reference evidence="2" key="1">
    <citation type="submission" date="2021-01" db="EMBL/GenBank/DDBJ databases">
        <authorList>
            <person name="Corre E."/>
            <person name="Pelletier E."/>
            <person name="Niang G."/>
            <person name="Scheremetjew M."/>
            <person name="Finn R."/>
            <person name="Kale V."/>
            <person name="Holt S."/>
            <person name="Cochrane G."/>
            <person name="Meng A."/>
            <person name="Brown T."/>
            <person name="Cohen L."/>
        </authorList>
    </citation>
    <scope>NUCLEOTIDE SEQUENCE</scope>
</reference>
<dbReference type="EMBL" id="HBFQ01047247">
    <property type="protein sequence ID" value="CAD8859243.1"/>
    <property type="molecule type" value="Transcribed_RNA"/>
</dbReference>
<feature type="transmembrane region" description="Helical" evidence="1">
    <location>
        <begin position="92"/>
        <end position="109"/>
    </location>
</feature>
<keyword evidence="1" id="KW-1133">Transmembrane helix</keyword>
<keyword evidence="1" id="KW-0812">Transmembrane</keyword>
<feature type="transmembrane region" description="Helical" evidence="1">
    <location>
        <begin position="130"/>
        <end position="152"/>
    </location>
</feature>
<feature type="transmembrane region" description="Helical" evidence="1">
    <location>
        <begin position="345"/>
        <end position="364"/>
    </location>
</feature>
<gene>
    <name evidence="2" type="ORF">NSCI0253_LOCUS33597</name>
</gene>
<evidence type="ECO:0000313" key="2">
    <source>
        <dbReference type="EMBL" id="CAD8859243.1"/>
    </source>
</evidence>
<keyword evidence="1" id="KW-0472">Membrane</keyword>
<feature type="transmembrane region" description="Helical" evidence="1">
    <location>
        <begin position="220"/>
        <end position="239"/>
    </location>
</feature>
<evidence type="ECO:0000256" key="1">
    <source>
        <dbReference type="SAM" id="Phobius"/>
    </source>
</evidence>
<feature type="transmembrane region" description="Helical" evidence="1">
    <location>
        <begin position="57"/>
        <end position="80"/>
    </location>
</feature>
<sequence length="399" mass="45788">MVVYRRLLWRWLKELEFLGPSDNEDLSTYDQTAVAYGYYDEYYDRLPHFDEVQVESVIYQCLINTYTFWTFLVLSLAIGYLAHNEVSVPDDALQWVLLLLPLVALRAKFAEARVDGRTARALFRMNPMGYILAIFQTMETAIEGIAIASMFWGSTCRVNARVVEVLKLGVASYSVDALGLFGNRLWFVALVWLTAVNTLQQGLLLYFFHHQNQERKYFKIAPVIIARFASFSGLCDRLLHKLSDDDQFTLWKLHSTVDAVGLLLRPVIQTFPFLFIYICFLQARPENSYYLEDPVMLWTVFVHLVALSQDAWHATRVICSYSSAMKTNDKPNKKLKFGFSKVTKVLEGVVVFALTIWIVVRLVMSEVCESHASILFYCVPLCKIPSDQQCINFTSSGES</sequence>
<dbReference type="AlphaFoldDB" id="A0A7S1AMT3"/>
<feature type="transmembrane region" description="Helical" evidence="1">
    <location>
        <begin position="259"/>
        <end position="280"/>
    </location>
</feature>
<name>A0A7S1AMT3_NOCSC</name>
<protein>
    <submittedName>
        <fullName evidence="2">Uncharacterized protein</fullName>
    </submittedName>
</protein>
<accession>A0A7S1AMT3</accession>
<proteinExistence type="predicted"/>
<feature type="transmembrane region" description="Helical" evidence="1">
    <location>
        <begin position="185"/>
        <end position="208"/>
    </location>
</feature>
<organism evidence="2">
    <name type="scientific">Noctiluca scintillans</name>
    <name type="common">Sea sparkle</name>
    <name type="synonym">Red tide dinoflagellate</name>
    <dbReference type="NCBI Taxonomy" id="2966"/>
    <lineage>
        <taxon>Eukaryota</taxon>
        <taxon>Sar</taxon>
        <taxon>Alveolata</taxon>
        <taxon>Dinophyceae</taxon>
        <taxon>Noctilucales</taxon>
        <taxon>Noctilucaceae</taxon>
        <taxon>Noctiluca</taxon>
    </lineage>
</organism>